<keyword evidence="2" id="KW-1185">Reference proteome</keyword>
<evidence type="ECO:0000313" key="2">
    <source>
        <dbReference type="Proteomes" id="UP000232673"/>
    </source>
</evidence>
<dbReference type="Proteomes" id="UP000232673">
    <property type="component" value="Unassembled WGS sequence"/>
</dbReference>
<sequence length="147" mass="17258">MLGLQDQRLNLTFKIKPMNHLQTFNYSYEKLEILKILAKFPEDAQKAYELILAGLNEYEIPRIQNILIQFIKDGIWDFEETEEGKMHSDFKIDFHDYILNYPNPIPENIRSGIDTNSILEKLPCSNLNLFEINYISALLKKDAVSQF</sequence>
<organism evidence="1 2">
    <name type="scientific">Salegentibacter salinarum</name>
    <dbReference type="NCBI Taxonomy" id="447422"/>
    <lineage>
        <taxon>Bacteria</taxon>
        <taxon>Pseudomonadati</taxon>
        <taxon>Bacteroidota</taxon>
        <taxon>Flavobacteriia</taxon>
        <taxon>Flavobacteriales</taxon>
        <taxon>Flavobacteriaceae</taxon>
        <taxon>Salegentibacter</taxon>
    </lineage>
</organism>
<comment type="caution">
    <text evidence="1">The sequence shown here is derived from an EMBL/GenBank/DDBJ whole genome shotgun (WGS) entry which is preliminary data.</text>
</comment>
<dbReference type="AlphaFoldDB" id="A0A2N0U473"/>
<dbReference type="EMBL" id="LKTS01000001">
    <property type="protein sequence ID" value="PKD21803.1"/>
    <property type="molecule type" value="Genomic_DNA"/>
</dbReference>
<name>A0A2N0U473_9FLAO</name>
<reference evidence="1 2" key="1">
    <citation type="submission" date="2015-10" db="EMBL/GenBank/DDBJ databases">
        <title>Draft genome sequence of Salegentibacter salinarum KCTC 12975.</title>
        <authorList>
            <person name="Lin W."/>
            <person name="Zheng Q."/>
        </authorList>
    </citation>
    <scope>NUCLEOTIDE SEQUENCE [LARGE SCALE GENOMIC DNA]</scope>
    <source>
        <strain evidence="1 2">KCTC 12975</strain>
    </source>
</reference>
<proteinExistence type="predicted"/>
<accession>A0A2N0U473</accession>
<dbReference type="STRING" id="447422.SAMN05660903_00128"/>
<protein>
    <submittedName>
        <fullName evidence="1">Uncharacterized protein</fullName>
    </submittedName>
</protein>
<gene>
    <name evidence="1" type="ORF">APR41_02150</name>
</gene>
<evidence type="ECO:0000313" key="1">
    <source>
        <dbReference type="EMBL" id="PKD21803.1"/>
    </source>
</evidence>